<feature type="transmembrane region" description="Helical" evidence="6">
    <location>
        <begin position="301"/>
        <end position="317"/>
    </location>
</feature>
<feature type="transmembrane region" description="Helical" evidence="6">
    <location>
        <begin position="55"/>
        <end position="88"/>
    </location>
</feature>
<dbReference type="InterPro" id="IPR001851">
    <property type="entry name" value="ABC_transp_permease"/>
</dbReference>
<sequence>MMANASPSSLTVEKAAALLGRRARWRWAEVLFWVVAAATLFLWPERHLILNEIAIIGLFAVSLDLILGYAGIVSLGHAAFFGLGAYVAGLFAKHVTGDPLVGLAAAGLVAGILGFATSFLVLRGADLTRLMVTLGVALVLGELANQMSWLTGGADGLQGIMMGPVLGLFEFDIFGTVAYAYSLSVLFGLFVVARMIVNSPFGLSLRSIRDNPLRARGIGIPVNRRLVAIYTVAAVYAGIAGGLLAQTTQFVSLDVLAFHRSADVMLVLVIGGVGYLYGGLVGAVIFKVLQDVLSAMTPQYWQFWIGLILVLLVLAGRERMTDRILGLWRRLTGRSAKAVDATRASTPVPEVQP</sequence>
<keyword evidence="2" id="KW-1003">Cell membrane</keyword>
<keyword evidence="3 6" id="KW-0812">Transmembrane</keyword>
<dbReference type="InterPro" id="IPR043428">
    <property type="entry name" value="LivM-like"/>
</dbReference>
<dbReference type="PANTHER" id="PTHR30482:SF17">
    <property type="entry name" value="ABC TRANSPORTER ATP-BINDING PROTEIN"/>
    <property type="match status" value="1"/>
</dbReference>
<evidence type="ECO:0000256" key="2">
    <source>
        <dbReference type="ARBA" id="ARBA00022475"/>
    </source>
</evidence>
<evidence type="ECO:0000256" key="5">
    <source>
        <dbReference type="ARBA" id="ARBA00023136"/>
    </source>
</evidence>
<feature type="transmembrane region" description="Helical" evidence="6">
    <location>
        <begin position="100"/>
        <end position="122"/>
    </location>
</feature>
<comment type="caution">
    <text evidence="7">The sequence shown here is derived from an EMBL/GenBank/DDBJ whole genome shotgun (WGS) entry which is preliminary data.</text>
</comment>
<feature type="transmembrane region" description="Helical" evidence="6">
    <location>
        <begin position="265"/>
        <end position="289"/>
    </location>
</feature>
<gene>
    <name evidence="7" type="ORF">DES45_104461</name>
</gene>
<comment type="subcellular location">
    <subcellularLocation>
        <location evidence="1">Cell membrane</location>
        <topology evidence="1">Multi-pass membrane protein</topology>
    </subcellularLocation>
</comment>
<feature type="transmembrane region" description="Helical" evidence="6">
    <location>
        <begin position="173"/>
        <end position="197"/>
    </location>
</feature>
<keyword evidence="5 6" id="KW-0472">Membrane</keyword>
<dbReference type="EMBL" id="QQBB01000004">
    <property type="protein sequence ID" value="RDI59542.1"/>
    <property type="molecule type" value="Genomic_DNA"/>
</dbReference>
<feature type="transmembrane region" description="Helical" evidence="6">
    <location>
        <begin position="25"/>
        <end position="43"/>
    </location>
</feature>
<dbReference type="RefSeq" id="WP_425374281.1">
    <property type="nucleotide sequence ID" value="NZ_QQBB01000004.1"/>
</dbReference>
<reference evidence="7 8" key="1">
    <citation type="submission" date="2018-07" db="EMBL/GenBank/DDBJ databases">
        <title>Genomic Encyclopedia of Type Strains, Phase IV (KMG-IV): sequencing the most valuable type-strain genomes for metagenomic binning, comparative biology and taxonomic classification.</title>
        <authorList>
            <person name="Goeker M."/>
        </authorList>
    </citation>
    <scope>NUCLEOTIDE SEQUENCE [LARGE SCALE GENOMIC DNA]</scope>
    <source>
        <strain evidence="7 8">DSM 14364</strain>
    </source>
</reference>
<evidence type="ECO:0000256" key="6">
    <source>
        <dbReference type="SAM" id="Phobius"/>
    </source>
</evidence>
<proteinExistence type="predicted"/>
<keyword evidence="8" id="KW-1185">Reference proteome</keyword>
<dbReference type="Pfam" id="PF02653">
    <property type="entry name" value="BPD_transp_2"/>
    <property type="match status" value="1"/>
</dbReference>
<name>A0A370HLT0_9HYPH</name>
<dbReference type="AlphaFoldDB" id="A0A370HLT0"/>
<dbReference type="GO" id="GO:0005886">
    <property type="term" value="C:plasma membrane"/>
    <property type="evidence" value="ECO:0007669"/>
    <property type="project" value="UniProtKB-SubCell"/>
</dbReference>
<organism evidence="7 8">
    <name type="scientific">Microvirga subterranea</name>
    <dbReference type="NCBI Taxonomy" id="186651"/>
    <lineage>
        <taxon>Bacteria</taxon>
        <taxon>Pseudomonadati</taxon>
        <taxon>Pseudomonadota</taxon>
        <taxon>Alphaproteobacteria</taxon>
        <taxon>Hyphomicrobiales</taxon>
        <taxon>Methylobacteriaceae</taxon>
        <taxon>Microvirga</taxon>
    </lineage>
</organism>
<evidence type="ECO:0000256" key="4">
    <source>
        <dbReference type="ARBA" id="ARBA00022989"/>
    </source>
</evidence>
<evidence type="ECO:0000313" key="8">
    <source>
        <dbReference type="Proteomes" id="UP000254925"/>
    </source>
</evidence>
<accession>A0A370HLT0</accession>
<feature type="transmembrane region" description="Helical" evidence="6">
    <location>
        <begin position="226"/>
        <end position="245"/>
    </location>
</feature>
<evidence type="ECO:0000256" key="1">
    <source>
        <dbReference type="ARBA" id="ARBA00004651"/>
    </source>
</evidence>
<dbReference type="GO" id="GO:0015658">
    <property type="term" value="F:branched-chain amino acid transmembrane transporter activity"/>
    <property type="evidence" value="ECO:0007669"/>
    <property type="project" value="InterPro"/>
</dbReference>
<dbReference type="Proteomes" id="UP000254925">
    <property type="component" value="Unassembled WGS sequence"/>
</dbReference>
<keyword evidence="4 6" id="KW-1133">Transmembrane helix</keyword>
<dbReference type="CDD" id="cd06581">
    <property type="entry name" value="TM_PBP1_LivM_like"/>
    <property type="match status" value="1"/>
</dbReference>
<protein>
    <submittedName>
        <fullName evidence="7">Amino acid/amide ABC transporter membrane protein 2 (HAAT family)</fullName>
    </submittedName>
</protein>
<dbReference type="PANTHER" id="PTHR30482">
    <property type="entry name" value="HIGH-AFFINITY BRANCHED-CHAIN AMINO ACID TRANSPORT SYSTEM PERMEASE"/>
    <property type="match status" value="1"/>
</dbReference>
<evidence type="ECO:0000313" key="7">
    <source>
        <dbReference type="EMBL" id="RDI59542.1"/>
    </source>
</evidence>
<evidence type="ECO:0000256" key="3">
    <source>
        <dbReference type="ARBA" id="ARBA00022692"/>
    </source>
</evidence>